<comment type="caution">
    <text evidence="1">The sequence shown here is derived from an EMBL/GenBank/DDBJ whole genome shotgun (WGS) entry which is preliminary data.</text>
</comment>
<dbReference type="RefSeq" id="WP_345355156.1">
    <property type="nucleotide sequence ID" value="NZ_BAABHJ010000008.1"/>
</dbReference>
<organism evidence="1 2">
    <name type="scientific">Actinoallomurus liliacearum</name>
    <dbReference type="NCBI Taxonomy" id="1080073"/>
    <lineage>
        <taxon>Bacteria</taxon>
        <taxon>Bacillati</taxon>
        <taxon>Actinomycetota</taxon>
        <taxon>Actinomycetes</taxon>
        <taxon>Streptosporangiales</taxon>
        <taxon>Thermomonosporaceae</taxon>
        <taxon>Actinoallomurus</taxon>
    </lineage>
</organism>
<accession>A0ABP8TIJ2</accession>
<proteinExistence type="predicted"/>
<dbReference type="EMBL" id="BAABHJ010000008">
    <property type="protein sequence ID" value="GAA4609185.1"/>
    <property type="molecule type" value="Genomic_DNA"/>
</dbReference>
<gene>
    <name evidence="1" type="ORF">GCM10023195_36780</name>
</gene>
<protein>
    <submittedName>
        <fullName evidence="1">Uncharacterized protein</fullName>
    </submittedName>
</protein>
<name>A0ABP8TIJ2_9ACTN</name>
<evidence type="ECO:0000313" key="2">
    <source>
        <dbReference type="Proteomes" id="UP001500212"/>
    </source>
</evidence>
<reference evidence="2" key="1">
    <citation type="journal article" date="2019" name="Int. J. Syst. Evol. Microbiol.">
        <title>The Global Catalogue of Microorganisms (GCM) 10K type strain sequencing project: providing services to taxonomists for standard genome sequencing and annotation.</title>
        <authorList>
            <consortium name="The Broad Institute Genomics Platform"/>
            <consortium name="The Broad Institute Genome Sequencing Center for Infectious Disease"/>
            <person name="Wu L."/>
            <person name="Ma J."/>
        </authorList>
    </citation>
    <scope>NUCLEOTIDE SEQUENCE [LARGE SCALE GENOMIC DNA]</scope>
    <source>
        <strain evidence="2">JCM 17938</strain>
    </source>
</reference>
<keyword evidence="2" id="KW-1185">Reference proteome</keyword>
<evidence type="ECO:0000313" key="1">
    <source>
        <dbReference type="EMBL" id="GAA4609185.1"/>
    </source>
</evidence>
<sequence length="130" mass="13985">MSSSPSVGPVTPASVDARTAQLTERLADALTARGLRARVGQGARVLASNPAGEPPDDDHRAKVLSPGLRQTVVCGVGRDGRLMWFWQWSGPTRESPPEYEPLCAADDISHAADRIARVLRLGDASREEDR</sequence>
<dbReference type="Proteomes" id="UP001500212">
    <property type="component" value="Unassembled WGS sequence"/>
</dbReference>